<evidence type="ECO:0000256" key="1">
    <source>
        <dbReference type="SAM" id="MobiDB-lite"/>
    </source>
</evidence>
<organism evidence="2 3">
    <name type="scientific">Terfezia boudieri ATCC MYA-4762</name>
    <dbReference type="NCBI Taxonomy" id="1051890"/>
    <lineage>
        <taxon>Eukaryota</taxon>
        <taxon>Fungi</taxon>
        <taxon>Dikarya</taxon>
        <taxon>Ascomycota</taxon>
        <taxon>Pezizomycotina</taxon>
        <taxon>Pezizomycetes</taxon>
        <taxon>Pezizales</taxon>
        <taxon>Pezizaceae</taxon>
        <taxon>Terfezia</taxon>
    </lineage>
</organism>
<dbReference type="AlphaFoldDB" id="A0A3N4LKX4"/>
<sequence>MYPLQLPPFAFLWAPRLSPCSMRSRLPPLVSGKQSAFLSPSNLSAAIPAPENATATTAPQNTSRLLLPQNSFRPHSALPPFRKTFSSVIPGTFMSPRQNSFLRLLHDPCLMLTGYNTIGKQGSIPARPPPTQTQNIQSGSAA</sequence>
<name>A0A3N4LKX4_9PEZI</name>
<dbReference type="Proteomes" id="UP000267821">
    <property type="component" value="Unassembled WGS sequence"/>
</dbReference>
<reference evidence="2 3" key="1">
    <citation type="journal article" date="2018" name="Nat. Ecol. Evol.">
        <title>Pezizomycetes genomes reveal the molecular basis of ectomycorrhizal truffle lifestyle.</title>
        <authorList>
            <person name="Murat C."/>
            <person name="Payen T."/>
            <person name="Noel B."/>
            <person name="Kuo A."/>
            <person name="Morin E."/>
            <person name="Chen J."/>
            <person name="Kohler A."/>
            <person name="Krizsan K."/>
            <person name="Balestrini R."/>
            <person name="Da Silva C."/>
            <person name="Montanini B."/>
            <person name="Hainaut M."/>
            <person name="Levati E."/>
            <person name="Barry K.W."/>
            <person name="Belfiori B."/>
            <person name="Cichocki N."/>
            <person name="Clum A."/>
            <person name="Dockter R.B."/>
            <person name="Fauchery L."/>
            <person name="Guy J."/>
            <person name="Iotti M."/>
            <person name="Le Tacon F."/>
            <person name="Lindquist E.A."/>
            <person name="Lipzen A."/>
            <person name="Malagnac F."/>
            <person name="Mello A."/>
            <person name="Molinier V."/>
            <person name="Miyauchi S."/>
            <person name="Poulain J."/>
            <person name="Riccioni C."/>
            <person name="Rubini A."/>
            <person name="Sitrit Y."/>
            <person name="Splivallo R."/>
            <person name="Traeger S."/>
            <person name="Wang M."/>
            <person name="Zifcakova L."/>
            <person name="Wipf D."/>
            <person name="Zambonelli A."/>
            <person name="Paolocci F."/>
            <person name="Nowrousian M."/>
            <person name="Ottonello S."/>
            <person name="Baldrian P."/>
            <person name="Spatafora J.W."/>
            <person name="Henrissat B."/>
            <person name="Nagy L.G."/>
            <person name="Aury J.M."/>
            <person name="Wincker P."/>
            <person name="Grigoriev I.V."/>
            <person name="Bonfante P."/>
            <person name="Martin F.M."/>
        </authorList>
    </citation>
    <scope>NUCLEOTIDE SEQUENCE [LARGE SCALE GENOMIC DNA]</scope>
    <source>
        <strain evidence="2 3">ATCC MYA-4762</strain>
    </source>
</reference>
<evidence type="ECO:0000313" key="2">
    <source>
        <dbReference type="EMBL" id="RPB23567.1"/>
    </source>
</evidence>
<dbReference type="InParanoid" id="A0A3N4LKX4"/>
<feature type="compositionally biased region" description="Polar residues" evidence="1">
    <location>
        <begin position="132"/>
        <end position="142"/>
    </location>
</feature>
<protein>
    <submittedName>
        <fullName evidence="2">Uncharacterized protein</fullName>
    </submittedName>
</protein>
<keyword evidence="3" id="KW-1185">Reference proteome</keyword>
<dbReference type="EMBL" id="ML121545">
    <property type="protein sequence ID" value="RPB23567.1"/>
    <property type="molecule type" value="Genomic_DNA"/>
</dbReference>
<proteinExistence type="predicted"/>
<feature type="region of interest" description="Disordered" evidence="1">
    <location>
        <begin position="121"/>
        <end position="142"/>
    </location>
</feature>
<evidence type="ECO:0000313" key="3">
    <source>
        <dbReference type="Proteomes" id="UP000267821"/>
    </source>
</evidence>
<accession>A0A3N4LKX4</accession>
<gene>
    <name evidence="2" type="ORF">L211DRAFT_231943</name>
</gene>